<accession>A0A432LXX9</accession>
<dbReference type="GO" id="GO:0071949">
    <property type="term" value="F:FAD binding"/>
    <property type="evidence" value="ECO:0007669"/>
    <property type="project" value="InterPro"/>
</dbReference>
<comment type="similarity">
    <text evidence="2">Belongs to the FAD-binding oxidoreductase/transferase type 4 family.</text>
</comment>
<dbReference type="InterPro" id="IPR016167">
    <property type="entry name" value="FAD-bd_PCMH_sub1"/>
</dbReference>
<comment type="cofactor">
    <cofactor evidence="1">
        <name>FAD</name>
        <dbReference type="ChEBI" id="CHEBI:57692"/>
    </cofactor>
</comment>
<keyword evidence="9" id="KW-0411">Iron-sulfur</keyword>
<dbReference type="Gene3D" id="3.30.465.10">
    <property type="match status" value="1"/>
</dbReference>
<evidence type="ECO:0000313" key="15">
    <source>
        <dbReference type="Proteomes" id="UP000267077"/>
    </source>
</evidence>
<dbReference type="Gene3D" id="3.30.43.10">
    <property type="entry name" value="Uridine Diphospho-n-acetylenolpyruvylglucosamine Reductase, domain 2"/>
    <property type="match status" value="1"/>
</dbReference>
<comment type="caution">
    <text evidence="14">The sequence shown here is derived from an EMBL/GenBank/DDBJ whole genome shotgun (WGS) entry which is preliminary data.</text>
</comment>
<dbReference type="InterPro" id="IPR009051">
    <property type="entry name" value="Helical_ferredxn"/>
</dbReference>
<dbReference type="OrthoDB" id="9811557at2"/>
<dbReference type="Pfam" id="PF02754">
    <property type="entry name" value="CCG"/>
    <property type="match status" value="2"/>
</dbReference>
<dbReference type="PROSITE" id="PS00198">
    <property type="entry name" value="4FE4S_FER_1"/>
    <property type="match status" value="1"/>
</dbReference>
<protein>
    <recommendedName>
        <fullName evidence="10">D-lactate dehydrogenase (cytochrome)</fullName>
        <ecNumber evidence="10">1.1.2.4</ecNumber>
    </recommendedName>
</protein>
<gene>
    <name evidence="14" type="ORF">EKH79_06635</name>
</gene>
<evidence type="ECO:0000256" key="11">
    <source>
        <dbReference type="SAM" id="MobiDB-lite"/>
    </source>
</evidence>
<keyword evidence="15" id="KW-1185">Reference proteome</keyword>
<evidence type="ECO:0000256" key="1">
    <source>
        <dbReference type="ARBA" id="ARBA00001974"/>
    </source>
</evidence>
<keyword evidence="3" id="KW-0285">Flavoprotein</keyword>
<name>A0A432LXX9_9GAMM</name>
<dbReference type="SUPFAM" id="SSF56176">
    <property type="entry name" value="FAD-binding/transporter-associated domain-like"/>
    <property type="match status" value="1"/>
</dbReference>
<evidence type="ECO:0000256" key="2">
    <source>
        <dbReference type="ARBA" id="ARBA00008000"/>
    </source>
</evidence>
<dbReference type="GO" id="GO:0008720">
    <property type="term" value="F:D-lactate dehydrogenase (NAD+) activity"/>
    <property type="evidence" value="ECO:0007669"/>
    <property type="project" value="TreeGrafter"/>
</dbReference>
<dbReference type="GO" id="GO:0051536">
    <property type="term" value="F:iron-sulfur cluster binding"/>
    <property type="evidence" value="ECO:0007669"/>
    <property type="project" value="UniProtKB-KW"/>
</dbReference>
<dbReference type="Gene3D" id="1.10.1060.10">
    <property type="entry name" value="Alpha-helical ferredoxin"/>
    <property type="match status" value="1"/>
</dbReference>
<keyword evidence="6" id="KW-0809">Transit peptide</keyword>
<organism evidence="14 15">
    <name type="scientific">Dyella dinghuensis</name>
    <dbReference type="NCBI Taxonomy" id="1920169"/>
    <lineage>
        <taxon>Bacteria</taxon>
        <taxon>Pseudomonadati</taxon>
        <taxon>Pseudomonadota</taxon>
        <taxon>Gammaproteobacteria</taxon>
        <taxon>Lysobacterales</taxon>
        <taxon>Rhodanobacteraceae</taxon>
        <taxon>Dyella</taxon>
    </lineage>
</organism>
<dbReference type="InterPro" id="IPR016164">
    <property type="entry name" value="FAD-linked_Oxase-like_C"/>
</dbReference>
<dbReference type="Pfam" id="PF01565">
    <property type="entry name" value="FAD_binding_4"/>
    <property type="match status" value="1"/>
</dbReference>
<keyword evidence="7" id="KW-0560">Oxidoreductase</keyword>
<dbReference type="PROSITE" id="PS51379">
    <property type="entry name" value="4FE4S_FER_2"/>
    <property type="match status" value="1"/>
</dbReference>
<dbReference type="InterPro" id="IPR016169">
    <property type="entry name" value="FAD-bd_PCMH_sub2"/>
</dbReference>
<evidence type="ECO:0000313" key="14">
    <source>
        <dbReference type="EMBL" id="RUL66345.1"/>
    </source>
</evidence>
<feature type="domain" description="4Fe-4S ferredoxin-type" evidence="12">
    <location>
        <begin position="563"/>
        <end position="592"/>
    </location>
</feature>
<feature type="region of interest" description="Disordered" evidence="11">
    <location>
        <begin position="1"/>
        <end position="27"/>
    </location>
</feature>
<evidence type="ECO:0000256" key="5">
    <source>
        <dbReference type="ARBA" id="ARBA00022827"/>
    </source>
</evidence>
<dbReference type="InterPro" id="IPR017896">
    <property type="entry name" value="4Fe4S_Fe-S-bd"/>
</dbReference>
<evidence type="ECO:0000256" key="7">
    <source>
        <dbReference type="ARBA" id="ARBA00023002"/>
    </source>
</evidence>
<keyword evidence="4" id="KW-0479">Metal-binding</keyword>
<dbReference type="Pfam" id="PF13183">
    <property type="entry name" value="Fer4_8"/>
    <property type="match status" value="1"/>
</dbReference>
<dbReference type="GO" id="GO:0046872">
    <property type="term" value="F:metal ion binding"/>
    <property type="evidence" value="ECO:0007669"/>
    <property type="project" value="UniProtKB-KW"/>
</dbReference>
<evidence type="ECO:0000256" key="8">
    <source>
        <dbReference type="ARBA" id="ARBA00023004"/>
    </source>
</evidence>
<dbReference type="InterPro" id="IPR016166">
    <property type="entry name" value="FAD-bd_PCMH"/>
</dbReference>
<dbReference type="InterPro" id="IPR004017">
    <property type="entry name" value="Cys_rich_dom"/>
</dbReference>
<dbReference type="InterPro" id="IPR004113">
    <property type="entry name" value="FAD-bd_oxidored_4_C"/>
</dbReference>
<feature type="domain" description="FAD-binding PCMH-type" evidence="13">
    <location>
        <begin position="67"/>
        <end position="295"/>
    </location>
</feature>
<evidence type="ECO:0000259" key="12">
    <source>
        <dbReference type="PROSITE" id="PS51379"/>
    </source>
</evidence>
<evidence type="ECO:0000256" key="3">
    <source>
        <dbReference type="ARBA" id="ARBA00022630"/>
    </source>
</evidence>
<dbReference type="InterPro" id="IPR017900">
    <property type="entry name" value="4Fe4S_Fe_S_CS"/>
</dbReference>
<dbReference type="PROSITE" id="PS51387">
    <property type="entry name" value="FAD_PCMH"/>
    <property type="match status" value="1"/>
</dbReference>
<sequence>MSRKLFSANPSRIGRGNGPSKSDAVSASLVDGTPTDLKADLIALLGKQNVLHRAIDLVRFASDASPYRLIPQVVVQPRTTDDIAKLFRYCRDNGRHATLRAAGTSLNGQSLSDDLLIDVRRHWYGAKVENDGFRVRARAGMILGHINAMLARYGRRLGPDPASLNACTIGGVIANNSGGMRCTVKNDAYQTVSAMTFVTASGAVIDTSAPDAEAVFERAEPDLARGLLVLREQLLADRELTDRVRRKYSIRNTHGYRLCALLDGETPLEIFRRLLVGSEGTLAFVAEAVISTVPAPNVTSVAWIPVPTIDEAVGLVPSLVGLGATAVELMIAPALTAAGNAFANTPCYWKTLDPNAAALLVEFGAKDTQALEVLQSKVIELTSGNHLLHPVEFTSVEEAVELAWHVREGLLGLVGKLRPKGSTLITEDVCFPPERLAQGARDVQELLSKHGFIPGVAGHAAHGNLHFTLVADFSNPDDHERYAVFMKELVELVVRKHDGSLKAEHGTGLNMAPFVESEWGAKATAMMWRIKELADPKGILGPNVILTRNAKLHLENLKSVPLIENVTDSVQCIECGFCEPVCPSRNVTMTPRQRIVTRREMARQSPESPMLTQLQQEYQYDGIETCAGDGTCAIPCPIGINTGALIREFRAVETTPAADNVALRLAKNWTSVEKLARVGLSATHAFSTVFGYKPLKGLTGLARAVASPDLIPSVPGPMPRSARALPSTPMGGAAAVYFPACINRMFGRDPDSPASPSLPEAFVELSERAGKPLWIPPDAIGLCCSTPWKSKGYPKGHEFMAKSIADAMLRWSDDGKLPIVVDAASCTLALSQDIASLLDAKTKAEYESLTIIDSIAWCRDLLPKLTIRRKLGRVAVHPTCSITHLGLAKTLKQIAAHLADDVEVPIGTTCCGTAGDRGLLHPELVVSSTREVKAVLDAHPAEAYVSANRTCEMGLRHATGRPYESFVFLLEELSRPEVL</sequence>
<dbReference type="PANTHER" id="PTHR11748">
    <property type="entry name" value="D-LACTATE DEHYDROGENASE"/>
    <property type="match status" value="1"/>
</dbReference>
<dbReference type="GO" id="GO:1903457">
    <property type="term" value="P:lactate catabolic process"/>
    <property type="evidence" value="ECO:0007669"/>
    <property type="project" value="TreeGrafter"/>
</dbReference>
<dbReference type="Pfam" id="PF02913">
    <property type="entry name" value="FAD-oxidase_C"/>
    <property type="match status" value="1"/>
</dbReference>
<evidence type="ECO:0000256" key="6">
    <source>
        <dbReference type="ARBA" id="ARBA00022946"/>
    </source>
</evidence>
<proteinExistence type="inferred from homology"/>
<dbReference type="InterPro" id="IPR036318">
    <property type="entry name" value="FAD-bd_PCMH-like_sf"/>
</dbReference>
<dbReference type="InterPro" id="IPR006094">
    <property type="entry name" value="Oxid_FAD_bind_N"/>
</dbReference>
<dbReference type="GO" id="GO:0004458">
    <property type="term" value="F:D-lactate dehydrogenase (cytochrome) activity"/>
    <property type="evidence" value="ECO:0007669"/>
    <property type="project" value="UniProtKB-EC"/>
</dbReference>
<reference evidence="14 15" key="1">
    <citation type="submission" date="2018-12" db="EMBL/GenBank/DDBJ databases">
        <title>Dyella dinghuensis sp. nov. DHOA06 and Dyella choica sp. nov. 4M-K27, isolated from forest soil.</title>
        <authorList>
            <person name="Qiu L.-H."/>
            <person name="Gao Z.-H."/>
        </authorList>
    </citation>
    <scope>NUCLEOTIDE SEQUENCE [LARGE SCALE GENOMIC DNA]</scope>
    <source>
        <strain evidence="14 15">DHOA06</strain>
    </source>
</reference>
<dbReference type="AlphaFoldDB" id="A0A432LXX9"/>
<dbReference type="EMBL" id="RYZR01000003">
    <property type="protein sequence ID" value="RUL66345.1"/>
    <property type="molecule type" value="Genomic_DNA"/>
</dbReference>
<dbReference type="Proteomes" id="UP000267077">
    <property type="component" value="Unassembled WGS sequence"/>
</dbReference>
<dbReference type="Gene3D" id="3.30.70.2740">
    <property type="match status" value="1"/>
</dbReference>
<keyword evidence="8" id="KW-0408">Iron</keyword>
<evidence type="ECO:0000256" key="9">
    <source>
        <dbReference type="ARBA" id="ARBA00023014"/>
    </source>
</evidence>
<evidence type="ECO:0000256" key="10">
    <source>
        <dbReference type="ARBA" id="ARBA00038897"/>
    </source>
</evidence>
<evidence type="ECO:0000256" key="4">
    <source>
        <dbReference type="ARBA" id="ARBA00022723"/>
    </source>
</evidence>
<dbReference type="SUPFAM" id="SSF55103">
    <property type="entry name" value="FAD-linked oxidases, C-terminal domain"/>
    <property type="match status" value="1"/>
</dbReference>
<dbReference type="PANTHER" id="PTHR11748:SF111">
    <property type="entry name" value="D-LACTATE DEHYDROGENASE, MITOCHONDRIAL-RELATED"/>
    <property type="match status" value="1"/>
</dbReference>
<keyword evidence="5" id="KW-0274">FAD</keyword>
<evidence type="ECO:0000259" key="13">
    <source>
        <dbReference type="PROSITE" id="PS51387"/>
    </source>
</evidence>
<dbReference type="SUPFAM" id="SSF46548">
    <property type="entry name" value="alpha-helical ferredoxin"/>
    <property type="match status" value="1"/>
</dbReference>
<dbReference type="EC" id="1.1.2.4" evidence="10"/>